<protein>
    <submittedName>
        <fullName evidence="2">Uncharacterized protein</fullName>
    </submittedName>
</protein>
<sequence length="87" mass="10120">MKKPERIRINHKGGGIARAAIALESIFDAFFRWAAQEEKFHVSIDYDPEWTLLVRFRSSTKEEAEELDSLRPTEEETNIIKGQRLDS</sequence>
<dbReference type="Proteomes" id="UP000030993">
    <property type="component" value="Unassembled WGS sequence"/>
</dbReference>
<proteinExistence type="predicted"/>
<keyword evidence="3" id="KW-1185">Reference proteome</keyword>
<evidence type="ECO:0000256" key="1">
    <source>
        <dbReference type="SAM" id="MobiDB-lite"/>
    </source>
</evidence>
<dbReference type="EMBL" id="JSCE01000219">
    <property type="protein sequence ID" value="KHM50908.1"/>
    <property type="molecule type" value="Genomic_DNA"/>
</dbReference>
<name>A0A0B2JW12_9FIRM</name>
<gene>
    <name evidence="2" type="ORF">NZ47_11870</name>
</gene>
<reference evidence="2 3" key="1">
    <citation type="journal article" date="2013" name="PLoS ONE">
        <title>Identification and characterization of three novel lipases belonging to families II and V from Anaerovibrio lipolyticus 5ST.</title>
        <authorList>
            <person name="Prive F."/>
            <person name="Kaderbhai N.N."/>
            <person name="Girdwood S."/>
            <person name="Worgan H.J."/>
            <person name="Pinloche E."/>
            <person name="Scollan N.D."/>
            <person name="Huws S.A."/>
            <person name="Newbold C.J."/>
        </authorList>
    </citation>
    <scope>NUCLEOTIDE SEQUENCE [LARGE SCALE GENOMIC DNA]</scope>
    <source>
        <strain evidence="2 3">5S</strain>
    </source>
</reference>
<organism evidence="2 3">
    <name type="scientific">Anaerovibrio lipolyticus</name>
    <dbReference type="NCBI Taxonomy" id="82374"/>
    <lineage>
        <taxon>Bacteria</taxon>
        <taxon>Bacillati</taxon>
        <taxon>Bacillota</taxon>
        <taxon>Negativicutes</taxon>
        <taxon>Selenomonadales</taxon>
        <taxon>Selenomonadaceae</taxon>
        <taxon>Anaerovibrio</taxon>
    </lineage>
</organism>
<dbReference type="AlphaFoldDB" id="A0A0B2JW12"/>
<feature type="region of interest" description="Disordered" evidence="1">
    <location>
        <begin position="64"/>
        <end position="87"/>
    </location>
</feature>
<dbReference type="RefSeq" id="WP_039211114.1">
    <property type="nucleotide sequence ID" value="NZ_JSCE01000219.1"/>
</dbReference>
<evidence type="ECO:0000313" key="2">
    <source>
        <dbReference type="EMBL" id="KHM50908.1"/>
    </source>
</evidence>
<comment type="caution">
    <text evidence="2">The sequence shown here is derived from an EMBL/GenBank/DDBJ whole genome shotgun (WGS) entry which is preliminary data.</text>
</comment>
<accession>A0A0B2JW12</accession>
<evidence type="ECO:0000313" key="3">
    <source>
        <dbReference type="Proteomes" id="UP000030993"/>
    </source>
</evidence>